<proteinExistence type="predicted"/>
<evidence type="ECO:0000313" key="1">
    <source>
        <dbReference type="EMBL" id="MXU88233.1"/>
    </source>
</evidence>
<protein>
    <submittedName>
        <fullName evidence="1">Uncharacterized protein</fullName>
    </submittedName>
</protein>
<name>A0A6B0UID7_IXORI</name>
<dbReference type="AlphaFoldDB" id="A0A6B0UID7"/>
<organism evidence="1">
    <name type="scientific">Ixodes ricinus</name>
    <name type="common">Common tick</name>
    <name type="synonym">Acarus ricinus</name>
    <dbReference type="NCBI Taxonomy" id="34613"/>
    <lineage>
        <taxon>Eukaryota</taxon>
        <taxon>Metazoa</taxon>
        <taxon>Ecdysozoa</taxon>
        <taxon>Arthropoda</taxon>
        <taxon>Chelicerata</taxon>
        <taxon>Arachnida</taxon>
        <taxon>Acari</taxon>
        <taxon>Parasitiformes</taxon>
        <taxon>Ixodida</taxon>
        <taxon>Ixodoidea</taxon>
        <taxon>Ixodidae</taxon>
        <taxon>Ixodinae</taxon>
        <taxon>Ixodes</taxon>
    </lineage>
</organism>
<sequence>MRVEKVDPAHPKFKRFCPSGLPEQLVRNPSSSCRASRLFPSNDVVIVYCCKLLRLWQLCGSRSVHADARSAARQSMETLAVMCCWNNDSEVRVGLFPSLTL</sequence>
<accession>A0A6B0UID7</accession>
<dbReference type="EMBL" id="GIFC01006150">
    <property type="protein sequence ID" value="MXU88233.1"/>
    <property type="molecule type" value="Transcribed_RNA"/>
</dbReference>
<reference evidence="1" key="1">
    <citation type="submission" date="2019-12" db="EMBL/GenBank/DDBJ databases">
        <title>An insight into the sialome of adult female Ixodes ricinus ticks feeding for 6 days.</title>
        <authorList>
            <person name="Perner J."/>
            <person name="Ribeiro J.M.C."/>
        </authorList>
    </citation>
    <scope>NUCLEOTIDE SEQUENCE</scope>
    <source>
        <strain evidence="1">Semi-engorged</strain>
        <tissue evidence="1">Salivary glands</tissue>
    </source>
</reference>